<evidence type="ECO:0000259" key="1">
    <source>
        <dbReference type="Pfam" id="PF09037"/>
    </source>
</evidence>
<protein>
    <submittedName>
        <fullName evidence="2">Stf0 sulfotransferase</fullName>
    </submittedName>
</protein>
<dbReference type="RefSeq" id="WP_127763496.1">
    <property type="nucleotide sequence ID" value="NZ_SADE01000001.1"/>
</dbReference>
<dbReference type="OrthoDB" id="5562925at2"/>
<sequence>MKSFIICATPRTGSTLLCDLLSATGRTGKPDSYFMGDMDPEWWVELGMPQPGMPKTGTPDDPAFCAAVLKAAIAAGKGDTDIFGLRLMRKDLPGLSAMIGTVHPGLTADRERLGAAFGDVLYIHLTREDKLAQAVSMVKAEQTGLWHIAPDGTEVERLAPPSDPVFDFDRIAVKLAELDAYDTAWTDWFAEQGIDRLRVGYENLSEDPATPVGRICDALQVPAPARGTLKPGVAKLADAVSLDWMRRFRAKTGPAAQTQD</sequence>
<dbReference type="Pfam" id="PF09037">
    <property type="entry name" value="Sulphotransf"/>
    <property type="match status" value="1"/>
</dbReference>
<gene>
    <name evidence="2" type="ORF">EOI86_02125</name>
</gene>
<reference evidence="3" key="1">
    <citation type="submission" date="2019-01" db="EMBL/GenBank/DDBJ databases">
        <title>Gri0909 isolated from a small marine red alga.</title>
        <authorList>
            <person name="Kim J."/>
            <person name="Jeong S.E."/>
            <person name="Jeon C.O."/>
        </authorList>
    </citation>
    <scope>NUCLEOTIDE SEQUENCE [LARGE SCALE GENOMIC DNA]</scope>
    <source>
        <strain evidence="3">Gri0909</strain>
    </source>
</reference>
<evidence type="ECO:0000313" key="3">
    <source>
        <dbReference type="Proteomes" id="UP000287447"/>
    </source>
</evidence>
<name>A0A3S3UQE7_9PROT</name>
<dbReference type="Proteomes" id="UP000287447">
    <property type="component" value="Unassembled WGS sequence"/>
</dbReference>
<dbReference type="GO" id="GO:0016740">
    <property type="term" value="F:transferase activity"/>
    <property type="evidence" value="ECO:0007669"/>
    <property type="project" value="UniProtKB-KW"/>
</dbReference>
<dbReference type="AlphaFoldDB" id="A0A3S3UQE7"/>
<organism evidence="2 3">
    <name type="scientific">Hwanghaeella grinnelliae</name>
    <dbReference type="NCBI Taxonomy" id="2500179"/>
    <lineage>
        <taxon>Bacteria</taxon>
        <taxon>Pseudomonadati</taxon>
        <taxon>Pseudomonadota</taxon>
        <taxon>Alphaproteobacteria</taxon>
        <taxon>Rhodospirillales</taxon>
        <taxon>Rhodospirillaceae</taxon>
        <taxon>Hwanghaeella</taxon>
    </lineage>
</organism>
<comment type="caution">
    <text evidence="2">The sequence shown here is derived from an EMBL/GenBank/DDBJ whole genome shotgun (WGS) entry which is preliminary data.</text>
</comment>
<dbReference type="SUPFAM" id="SSF52540">
    <property type="entry name" value="P-loop containing nucleoside triphosphate hydrolases"/>
    <property type="match status" value="1"/>
</dbReference>
<dbReference type="InterPro" id="IPR024628">
    <property type="entry name" value="Sulfotransferase_Stf0_dom"/>
</dbReference>
<dbReference type="InterPro" id="IPR027417">
    <property type="entry name" value="P-loop_NTPase"/>
</dbReference>
<evidence type="ECO:0000313" key="2">
    <source>
        <dbReference type="EMBL" id="RVU38124.1"/>
    </source>
</evidence>
<dbReference type="EMBL" id="SADE01000001">
    <property type="protein sequence ID" value="RVU38124.1"/>
    <property type="molecule type" value="Genomic_DNA"/>
</dbReference>
<keyword evidence="3" id="KW-1185">Reference proteome</keyword>
<dbReference type="InterPro" id="IPR015124">
    <property type="entry name" value="Stf0"/>
</dbReference>
<feature type="domain" description="Sulphotransferase Stf0" evidence="1">
    <location>
        <begin position="3"/>
        <end position="250"/>
    </location>
</feature>
<dbReference type="PIRSF" id="PIRSF021497">
    <property type="entry name" value="Sulphotransferase_Stf0"/>
    <property type="match status" value="1"/>
</dbReference>
<accession>A0A3S3UQE7</accession>
<dbReference type="Gene3D" id="3.40.50.300">
    <property type="entry name" value="P-loop containing nucleotide triphosphate hydrolases"/>
    <property type="match status" value="1"/>
</dbReference>
<keyword evidence="2" id="KW-0808">Transferase</keyword>
<proteinExistence type="predicted"/>